<evidence type="ECO:0000256" key="7">
    <source>
        <dbReference type="ARBA" id="ARBA00047428"/>
    </source>
</evidence>
<evidence type="ECO:0000256" key="2">
    <source>
        <dbReference type="ARBA" id="ARBA00022679"/>
    </source>
</evidence>
<comment type="caution">
    <text evidence="9">The sequence shown here is derived from an EMBL/GenBank/DDBJ whole genome shotgun (WGS) entry which is preliminary data.</text>
</comment>
<evidence type="ECO:0000256" key="5">
    <source>
        <dbReference type="ARBA" id="ARBA00022840"/>
    </source>
</evidence>
<keyword evidence="2 9" id="KW-0808">Transferase</keyword>
<proteinExistence type="predicted"/>
<evidence type="ECO:0000256" key="4">
    <source>
        <dbReference type="ARBA" id="ARBA00022741"/>
    </source>
</evidence>
<gene>
    <name evidence="9" type="primary">rfaE2</name>
    <name evidence="9" type="ORF">C0601_02925</name>
</gene>
<dbReference type="GO" id="GO:0016773">
    <property type="term" value="F:phosphotransferase activity, alcohol group as acceptor"/>
    <property type="evidence" value="ECO:0007669"/>
    <property type="project" value="InterPro"/>
</dbReference>
<evidence type="ECO:0000313" key="9">
    <source>
        <dbReference type="EMBL" id="PLX19060.1"/>
    </source>
</evidence>
<evidence type="ECO:0000256" key="1">
    <source>
        <dbReference type="ARBA" id="ARBA00012519"/>
    </source>
</evidence>
<dbReference type="EMBL" id="PKTG01000042">
    <property type="protein sequence ID" value="PLX19060.1"/>
    <property type="molecule type" value="Genomic_DNA"/>
</dbReference>
<dbReference type="InterPro" id="IPR011914">
    <property type="entry name" value="RfaE_dom_II"/>
</dbReference>
<reference evidence="9 10" key="1">
    <citation type="submission" date="2017-11" db="EMBL/GenBank/DDBJ databases">
        <title>Genome-resolved metagenomics identifies genetic mobility, metabolic interactions, and unexpected diversity in perchlorate-reducing communities.</title>
        <authorList>
            <person name="Barnum T.P."/>
            <person name="Figueroa I.A."/>
            <person name="Carlstrom C.I."/>
            <person name="Lucas L.N."/>
            <person name="Engelbrektson A.L."/>
            <person name="Coates J.D."/>
        </authorList>
    </citation>
    <scope>NUCLEOTIDE SEQUENCE [LARGE SCALE GENOMIC DNA]</scope>
    <source>
        <strain evidence="9">BM706</strain>
    </source>
</reference>
<dbReference type="InterPro" id="IPR050385">
    <property type="entry name" value="Archaeal_FAD_synthase"/>
</dbReference>
<dbReference type="AlphaFoldDB" id="A0A2N5ZK39"/>
<dbReference type="NCBIfam" id="TIGR00125">
    <property type="entry name" value="cyt_tran_rel"/>
    <property type="match status" value="1"/>
</dbReference>
<dbReference type="PANTHER" id="PTHR43793">
    <property type="entry name" value="FAD SYNTHASE"/>
    <property type="match status" value="1"/>
</dbReference>
<evidence type="ECO:0000313" key="10">
    <source>
        <dbReference type="Proteomes" id="UP000234857"/>
    </source>
</evidence>
<organism evidence="9 10">
    <name type="scientific">Muiribacterium halophilum</name>
    <dbReference type="NCBI Taxonomy" id="2053465"/>
    <lineage>
        <taxon>Bacteria</taxon>
        <taxon>Candidatus Muiribacteriota</taxon>
        <taxon>Candidatus Muiribacteriia</taxon>
        <taxon>Candidatus Muiribacteriales</taxon>
        <taxon>Candidatus Muiribacteriaceae</taxon>
        <taxon>Candidatus Muiribacterium</taxon>
    </lineage>
</organism>
<protein>
    <recommendedName>
        <fullName evidence="1">D-glycero-beta-D-manno-heptose 1-phosphate adenylyltransferase</fullName>
        <ecNumber evidence="1">2.7.7.70</ecNumber>
    </recommendedName>
</protein>
<dbReference type="SUPFAM" id="SSF52374">
    <property type="entry name" value="Nucleotidylyl transferase"/>
    <property type="match status" value="1"/>
</dbReference>
<keyword evidence="3 9" id="KW-0548">Nucleotidyltransferase</keyword>
<dbReference type="InterPro" id="IPR004821">
    <property type="entry name" value="Cyt_trans-like"/>
</dbReference>
<evidence type="ECO:0000256" key="6">
    <source>
        <dbReference type="ARBA" id="ARBA00023277"/>
    </source>
</evidence>
<keyword evidence="5" id="KW-0067">ATP-binding</keyword>
<keyword evidence="6" id="KW-0119">Carbohydrate metabolism</keyword>
<comment type="catalytic activity">
    <reaction evidence="7">
        <text>D-glycero-beta-D-manno-heptose 1-phosphate + ATP + H(+) = ADP-D-glycero-beta-D-manno-heptose + diphosphate</text>
        <dbReference type="Rhea" id="RHEA:27465"/>
        <dbReference type="ChEBI" id="CHEBI:15378"/>
        <dbReference type="ChEBI" id="CHEBI:30616"/>
        <dbReference type="ChEBI" id="CHEBI:33019"/>
        <dbReference type="ChEBI" id="CHEBI:59967"/>
        <dbReference type="ChEBI" id="CHEBI:61593"/>
        <dbReference type="EC" id="2.7.7.70"/>
    </reaction>
</comment>
<dbReference type="NCBIfam" id="TIGR02199">
    <property type="entry name" value="rfaE_dom_II"/>
    <property type="match status" value="1"/>
</dbReference>
<dbReference type="GO" id="GO:0005524">
    <property type="term" value="F:ATP binding"/>
    <property type="evidence" value="ECO:0007669"/>
    <property type="project" value="UniProtKB-KW"/>
</dbReference>
<dbReference type="EC" id="2.7.7.70" evidence="1"/>
<accession>A0A2N5ZK39</accession>
<name>A0A2N5ZK39_MUIH1</name>
<evidence type="ECO:0000256" key="3">
    <source>
        <dbReference type="ARBA" id="ARBA00022695"/>
    </source>
</evidence>
<dbReference type="Proteomes" id="UP000234857">
    <property type="component" value="Unassembled WGS sequence"/>
</dbReference>
<dbReference type="Gene3D" id="3.40.50.620">
    <property type="entry name" value="HUPs"/>
    <property type="match status" value="1"/>
</dbReference>
<dbReference type="GO" id="GO:0005975">
    <property type="term" value="P:carbohydrate metabolic process"/>
    <property type="evidence" value="ECO:0007669"/>
    <property type="project" value="InterPro"/>
</dbReference>
<dbReference type="GO" id="GO:0016779">
    <property type="term" value="F:nucleotidyltransferase activity"/>
    <property type="evidence" value="ECO:0007669"/>
    <property type="project" value="UniProtKB-KW"/>
</dbReference>
<keyword evidence="4" id="KW-0547">Nucleotide-binding</keyword>
<dbReference type="PANTHER" id="PTHR43793:SF2">
    <property type="entry name" value="BIFUNCTIONAL PROTEIN HLDE"/>
    <property type="match status" value="1"/>
</dbReference>
<feature type="domain" description="Cytidyltransferase-like" evidence="8">
    <location>
        <begin position="24"/>
        <end position="150"/>
    </location>
</feature>
<dbReference type="InterPro" id="IPR014729">
    <property type="entry name" value="Rossmann-like_a/b/a_fold"/>
</dbReference>
<evidence type="ECO:0000259" key="8">
    <source>
        <dbReference type="Pfam" id="PF01467"/>
    </source>
</evidence>
<dbReference type="Pfam" id="PF01467">
    <property type="entry name" value="CTP_transf_like"/>
    <property type="match status" value="1"/>
</dbReference>
<sequence length="159" mass="17936">MDNNYFEASQISKRLKEDNKKIVFTNGCFDIIHAGHIDYLKKASQLGDVLIIGLNSDNSVKRLKGQDRPINNENARRLVLEGIKGVYKVLLFEEDTPAELIDKVRPDILVKGGDYKVDEVVGKDIVEKNGGEVVIIPFLDGYSTTSIIERINRVYGKKR</sequence>